<evidence type="ECO:0000313" key="1">
    <source>
        <dbReference type="EMBL" id="KAE9242767.1"/>
    </source>
</evidence>
<organism evidence="1 2">
    <name type="scientific">Phytophthora fragariae</name>
    <dbReference type="NCBI Taxonomy" id="53985"/>
    <lineage>
        <taxon>Eukaryota</taxon>
        <taxon>Sar</taxon>
        <taxon>Stramenopiles</taxon>
        <taxon>Oomycota</taxon>
        <taxon>Peronosporomycetes</taxon>
        <taxon>Peronosporales</taxon>
        <taxon>Peronosporaceae</taxon>
        <taxon>Phytophthora</taxon>
    </lineage>
</organism>
<protein>
    <submittedName>
        <fullName evidence="1">Uncharacterized protein</fullName>
    </submittedName>
</protein>
<reference evidence="1 2" key="1">
    <citation type="submission" date="2018-09" db="EMBL/GenBank/DDBJ databases">
        <title>Genomic investigation of the strawberry pathogen Phytophthora fragariae indicates pathogenicity is determined by transcriptional variation in three key races.</title>
        <authorList>
            <person name="Adams T.M."/>
            <person name="Armitage A.D."/>
            <person name="Sobczyk M.K."/>
            <person name="Bates H.J."/>
            <person name="Dunwell J.M."/>
            <person name="Nellist C.F."/>
            <person name="Harrison R.J."/>
        </authorList>
    </citation>
    <scope>NUCLEOTIDE SEQUENCE [LARGE SCALE GENOMIC DNA]</scope>
    <source>
        <strain evidence="1 2">BC-23</strain>
    </source>
</reference>
<dbReference type="EMBL" id="QXGC01000261">
    <property type="protein sequence ID" value="KAE9242767.1"/>
    <property type="molecule type" value="Genomic_DNA"/>
</dbReference>
<dbReference type="Proteomes" id="UP000476176">
    <property type="component" value="Unassembled WGS sequence"/>
</dbReference>
<proteinExistence type="predicted"/>
<comment type="caution">
    <text evidence="1">The sequence shown here is derived from an EMBL/GenBank/DDBJ whole genome shotgun (WGS) entry which is preliminary data.</text>
</comment>
<name>A0A6G0PCR1_9STRA</name>
<gene>
    <name evidence="1" type="ORF">PF004_g6466</name>
</gene>
<accession>A0A6G0PCR1</accession>
<dbReference type="AlphaFoldDB" id="A0A6G0PCR1"/>
<sequence length="178" mass="18971">MRVEMAKFNASLYMNTKGAPSYTRQAKYVRGDQELRTRIQSVVSGWRCCVRGAAMGVSALVEEKASISSSGAVSSSANKCTPGFAVTVATSAVGGEEVSAALTKAGTAAMGSMCARYVLEVSSFESILFSANTDAAAREIGRLCTVAGSDETALTSLLLSATAEQRYLTWWRYRITYK</sequence>
<evidence type="ECO:0000313" key="2">
    <source>
        <dbReference type="Proteomes" id="UP000476176"/>
    </source>
</evidence>